<feature type="compositionally biased region" description="Polar residues" evidence="1">
    <location>
        <begin position="124"/>
        <end position="141"/>
    </location>
</feature>
<sequence>MSAAIRTRTQHDHKLQQQQQSRQHNSSDDLSFTSSIGRGDHHEHHLSSHRRSHLLEEQHHDTSLQSGNRSLVDSLNIHKPQQYSTDNDDDTDDDSSSNASSLDEDDVREVVKQVMMMVKHNRRSTSTAATQSNGRTQSSSMEGGGDLLAATRMSSLETTYNTTSASVSQSQPQQNNARLNAVLVSLASGSPTVNAPLRFAGGGSSNAAAGQVKELRSANVSTYASRVGIPIHHHPTTIVSSTTTTTVVSAAAKHHDASPPRHHHPLLADASERPSSAIRFSSAQRLQEMDLTNQNRAVTTNAGTPSKPKNLFAGTVNSAGVSPGGQQQVLTRGRHADRATPPPSYRTPSELARLPAAANRRLHDRSSHDAFSDTSLANMSDADQKRIARLLQQRAYAMREETFTPRTSLARAHGGTHGVSEAPETIRNIPTRGAGHWEDRLYTEYLSRKKHRELENEALRIAKETHKELTDALDECSFEPDLSGIHDNMRHWKKDSPAFSATGIGSRSNSAATLSKKERALIVTERLYKNPMVVSSNVSESDERSASTRKQQIVAPQDIKPTETQERLYEEHQRRQKEKQRLLEQKLKDLQVSSFVFQIKGNYYETLPLPQHADPGSFERLYKEGQKRQAKKTQAQEEALARRPSPIPEISEYARRRVRSAQPAFERLSTVKPVSYQQRSSSPPVCVSPMPQDGVVRNVSTNRPRGFSSGDPFAIPVLPISLMLNSDYQPRGSSFFATATPPPAAAATLVTQASLVTTSSGSVDHVLNWVNSTASLTVPPQTAVVPPIISSSGRVSGAVSRQESLTNASYYSGANNRGAHGTNGVCSPVLLTVLSPCSPSALGFPTVGSFEARSDGVLTAVGTTAAAGPPSSAAVVPLPSALREEVTSAFVSASSRSYNSAVNEGPSPNDGASPTEPDDLANTTRPPPALMPIGQRDTIASPHRSDVNAGTSRRTSLVLFDRYVEVSSESSTSDNEVDAADVDEEDDLAFVLAR</sequence>
<keyword evidence="3" id="KW-1185">Reference proteome</keyword>
<evidence type="ECO:0000256" key="1">
    <source>
        <dbReference type="SAM" id="MobiDB-lite"/>
    </source>
</evidence>
<dbReference type="EMBL" id="CYKH01001418">
    <property type="protein sequence ID" value="CUG86972.1"/>
    <property type="molecule type" value="Genomic_DNA"/>
</dbReference>
<dbReference type="AlphaFoldDB" id="A0A0S4JDD8"/>
<dbReference type="Proteomes" id="UP000051952">
    <property type="component" value="Unassembled WGS sequence"/>
</dbReference>
<feature type="region of interest" description="Disordered" evidence="1">
    <location>
        <begin position="80"/>
        <end position="145"/>
    </location>
</feature>
<feature type="region of interest" description="Disordered" evidence="1">
    <location>
        <begin position="1"/>
        <end position="52"/>
    </location>
</feature>
<reference evidence="3" key="1">
    <citation type="submission" date="2015-09" db="EMBL/GenBank/DDBJ databases">
        <authorList>
            <consortium name="Pathogen Informatics"/>
        </authorList>
    </citation>
    <scope>NUCLEOTIDE SEQUENCE [LARGE SCALE GENOMIC DNA]</scope>
    <source>
        <strain evidence="3">Lake Konstanz</strain>
    </source>
</reference>
<accession>A0A0S4JDD8</accession>
<name>A0A0S4JDD8_BODSA</name>
<feature type="region of interest" description="Disordered" evidence="1">
    <location>
        <begin position="534"/>
        <end position="564"/>
    </location>
</feature>
<feature type="compositionally biased region" description="Acidic residues" evidence="1">
    <location>
        <begin position="86"/>
        <end position="95"/>
    </location>
</feature>
<feature type="compositionally biased region" description="Polar residues" evidence="1">
    <location>
        <begin position="318"/>
        <end position="330"/>
    </location>
</feature>
<protein>
    <submittedName>
        <fullName evidence="2">Uncharacterized protein</fullName>
    </submittedName>
</protein>
<evidence type="ECO:0000313" key="2">
    <source>
        <dbReference type="EMBL" id="CUG86972.1"/>
    </source>
</evidence>
<feature type="region of interest" description="Disordered" evidence="1">
    <location>
        <begin position="896"/>
        <end position="952"/>
    </location>
</feature>
<proteinExistence type="predicted"/>
<gene>
    <name evidence="2" type="ORF">BSAL_00970</name>
</gene>
<dbReference type="VEuPathDB" id="TriTrypDB:BSAL_00970"/>
<feature type="region of interest" description="Disordered" evidence="1">
    <location>
        <begin position="318"/>
        <end position="349"/>
    </location>
</feature>
<feature type="region of interest" description="Disordered" evidence="1">
    <location>
        <begin position="967"/>
        <end position="986"/>
    </location>
</feature>
<organism evidence="2 3">
    <name type="scientific">Bodo saltans</name>
    <name type="common">Flagellated protozoan</name>
    <dbReference type="NCBI Taxonomy" id="75058"/>
    <lineage>
        <taxon>Eukaryota</taxon>
        <taxon>Discoba</taxon>
        <taxon>Euglenozoa</taxon>
        <taxon>Kinetoplastea</taxon>
        <taxon>Metakinetoplastina</taxon>
        <taxon>Eubodonida</taxon>
        <taxon>Bodonidae</taxon>
        <taxon>Bodo</taxon>
    </lineage>
</organism>
<feature type="compositionally biased region" description="Acidic residues" evidence="1">
    <location>
        <begin position="975"/>
        <end position="986"/>
    </location>
</feature>
<evidence type="ECO:0000313" key="3">
    <source>
        <dbReference type="Proteomes" id="UP000051952"/>
    </source>
</evidence>